<proteinExistence type="inferred from homology"/>
<dbReference type="CDD" id="cd06911">
    <property type="entry name" value="VirB9_CagX_TrbG"/>
    <property type="match status" value="1"/>
</dbReference>
<evidence type="ECO:0000313" key="5">
    <source>
        <dbReference type="Proteomes" id="UP000471147"/>
    </source>
</evidence>
<evidence type="ECO:0000256" key="2">
    <source>
        <dbReference type="ARBA" id="ARBA00022729"/>
    </source>
</evidence>
<dbReference type="RefSeq" id="WP_160354178.1">
    <property type="nucleotide sequence ID" value="NZ_SDWJ01000002.1"/>
</dbReference>
<name>A0A6I4M1L3_9SPHN</name>
<evidence type="ECO:0000313" key="4">
    <source>
        <dbReference type="EMBL" id="MVZ98243.1"/>
    </source>
</evidence>
<dbReference type="Pfam" id="PF03524">
    <property type="entry name" value="CagX"/>
    <property type="match status" value="1"/>
</dbReference>
<gene>
    <name evidence="4" type="ORF">EUU23_11115</name>
</gene>
<protein>
    <submittedName>
        <fullName evidence="4">Type VI secretion protein</fullName>
    </submittedName>
</protein>
<sequence length="254" mass="28105">MSKMRCFNIIWALAIIFAGQQTIAQQASDNRVVERYYSAATVYRIAGVMGIQTAVLFGEEERIENIAIGDGSNWQVTPNKRSNILFIKPIATKKVTNLTIVTDRRTYLFELNSVDQKAVPIYTLRFIYPPDPVDPDLPDLTAIPPEAISDSPAVQPSNLKVSWSKSGKSNLWPSEIFDDGTLTYLRWPKTVTPPAIFSIGVDGTESLVNQLAQNDYFVIDFVPSAIMLRLGKAKARLDRVATPAPNAANLETGN</sequence>
<dbReference type="InterPro" id="IPR010258">
    <property type="entry name" value="Conjugal_tfr_TrbG/VirB9/CagX"/>
</dbReference>
<dbReference type="InterPro" id="IPR038161">
    <property type="entry name" value="VirB9/CagX/TrbG_C_sf"/>
</dbReference>
<keyword evidence="2 3" id="KW-0732">Signal</keyword>
<organism evidence="4 5">
    <name type="scientific">Sphingorhabdus profundilacus</name>
    <dbReference type="NCBI Taxonomy" id="2509718"/>
    <lineage>
        <taxon>Bacteria</taxon>
        <taxon>Pseudomonadati</taxon>
        <taxon>Pseudomonadota</taxon>
        <taxon>Alphaproteobacteria</taxon>
        <taxon>Sphingomonadales</taxon>
        <taxon>Sphingomonadaceae</taxon>
        <taxon>Sphingorhabdus</taxon>
    </lineage>
</organism>
<dbReference type="OrthoDB" id="7390264at2"/>
<evidence type="ECO:0000256" key="1">
    <source>
        <dbReference type="ARBA" id="ARBA00006135"/>
    </source>
</evidence>
<dbReference type="Gene3D" id="2.60.40.2500">
    <property type="match status" value="1"/>
</dbReference>
<comment type="similarity">
    <text evidence="1">Belongs to the TrbG/VirB9 family.</text>
</comment>
<dbReference type="EMBL" id="SDWJ01000002">
    <property type="protein sequence ID" value="MVZ98243.1"/>
    <property type="molecule type" value="Genomic_DNA"/>
</dbReference>
<dbReference type="Proteomes" id="UP000471147">
    <property type="component" value="Unassembled WGS sequence"/>
</dbReference>
<dbReference type="AlphaFoldDB" id="A0A6I4M1L3"/>
<evidence type="ECO:0000256" key="3">
    <source>
        <dbReference type="SAM" id="SignalP"/>
    </source>
</evidence>
<keyword evidence="5" id="KW-1185">Reference proteome</keyword>
<reference evidence="4 5" key="1">
    <citation type="submission" date="2019-01" db="EMBL/GenBank/DDBJ databases">
        <title>Sphingorhabdus lacus sp.nov., isolated from an oligotrophic freshwater lake.</title>
        <authorList>
            <person name="Park M."/>
        </authorList>
    </citation>
    <scope>NUCLEOTIDE SEQUENCE [LARGE SCALE GENOMIC DNA]</scope>
    <source>
        <strain evidence="4 5">IMCC26285</strain>
    </source>
</reference>
<feature type="signal peptide" evidence="3">
    <location>
        <begin position="1"/>
        <end position="24"/>
    </location>
</feature>
<accession>A0A6I4M1L3</accession>
<comment type="caution">
    <text evidence="4">The sequence shown here is derived from an EMBL/GenBank/DDBJ whole genome shotgun (WGS) entry which is preliminary data.</text>
</comment>
<feature type="chain" id="PRO_5026008542" evidence="3">
    <location>
        <begin position="25"/>
        <end position="254"/>
    </location>
</feature>
<dbReference type="InterPro" id="IPR033645">
    <property type="entry name" value="VirB9/CagX/TrbG_C"/>
</dbReference>